<evidence type="ECO:0000256" key="2">
    <source>
        <dbReference type="ARBA" id="ARBA00022980"/>
    </source>
</evidence>
<dbReference type="STRING" id="1359168.OCHUTO_0916"/>
<dbReference type="EMBL" id="LANP01000025">
    <property type="protein sequence ID" value="KJV55257.1"/>
    <property type="molecule type" value="Genomic_DNA"/>
</dbReference>
<gene>
    <name evidence="4 6" type="primary">rplQ</name>
    <name evidence="6" type="ORF">OCHUTO_0916</name>
</gene>
<evidence type="ECO:0000256" key="4">
    <source>
        <dbReference type="HAMAP-Rule" id="MF_01368"/>
    </source>
</evidence>
<sequence length="143" mass="16596">MRHRISGRKLNRTTSHLLAMLSNMAVALIQHEQIKTTLPKAKELKRFIERCITIAKKGSLHDIRNLVSKIKNKYAVRKLITVLALRYANRHGGYTRVLRAGFRYGDMAPMAYIEFVDRNVESKGKELKQNYRDTEQLVIEQSN</sequence>
<dbReference type="PATRIC" id="fig|1359168.3.peg.644"/>
<evidence type="ECO:0000256" key="5">
    <source>
        <dbReference type="RuleBase" id="RU000660"/>
    </source>
</evidence>
<dbReference type="Pfam" id="PF01196">
    <property type="entry name" value="Ribosomal_L17"/>
    <property type="match status" value="1"/>
</dbReference>
<dbReference type="GO" id="GO:0006412">
    <property type="term" value="P:translation"/>
    <property type="evidence" value="ECO:0007669"/>
    <property type="project" value="UniProtKB-UniRule"/>
</dbReference>
<dbReference type="InterPro" id="IPR036373">
    <property type="entry name" value="Ribosomal_bL17_sf"/>
</dbReference>
<reference evidence="6 7" key="1">
    <citation type="submission" date="2015-02" db="EMBL/GenBank/DDBJ databases">
        <title>Genome Sequencing of Rickettsiales.</title>
        <authorList>
            <person name="Daugherty S.C."/>
            <person name="Su Q."/>
            <person name="Abolude K."/>
            <person name="Beier-Sexton M."/>
            <person name="Carlyon J.A."/>
            <person name="Carter R."/>
            <person name="Day N.P."/>
            <person name="Dumler S.J."/>
            <person name="Dyachenko V."/>
            <person name="Godinez A."/>
            <person name="Kurtti T.J."/>
            <person name="Lichay M."/>
            <person name="Mullins K.E."/>
            <person name="Ott S."/>
            <person name="Pappas-Brown V."/>
            <person name="Paris D.H."/>
            <person name="Patel P."/>
            <person name="Richards A.L."/>
            <person name="Sadzewicz L."/>
            <person name="Sears K."/>
            <person name="Seidman D."/>
            <person name="Sengamalay N."/>
            <person name="Stenos J."/>
            <person name="Tallon L.J."/>
            <person name="Vincent G."/>
            <person name="Fraser C.M."/>
            <person name="Munderloh U."/>
            <person name="Dunning-Hotopp J.C."/>
        </authorList>
    </citation>
    <scope>NUCLEOTIDE SEQUENCE [LARGE SCALE GENOMIC DNA]</scope>
    <source>
        <strain evidence="6 7">Fuller</strain>
    </source>
</reference>
<accession>A0A0F3MIG5</accession>
<keyword evidence="3 4" id="KW-0687">Ribonucleoprotein</keyword>
<protein>
    <recommendedName>
        <fullName evidence="4">Large ribosomal subunit protein bL17</fullName>
    </recommendedName>
</protein>
<dbReference type="OrthoDB" id="9809073at2"/>
<evidence type="ECO:0000313" key="7">
    <source>
        <dbReference type="Proteomes" id="UP000033616"/>
    </source>
</evidence>
<dbReference type="PANTHER" id="PTHR14413">
    <property type="entry name" value="RIBOSOMAL PROTEIN L17"/>
    <property type="match status" value="1"/>
</dbReference>
<comment type="subunit">
    <text evidence="4">Part of the 50S ribosomal subunit. Contacts protein L32.</text>
</comment>
<evidence type="ECO:0000256" key="1">
    <source>
        <dbReference type="ARBA" id="ARBA00008777"/>
    </source>
</evidence>
<keyword evidence="7" id="KW-1185">Reference proteome</keyword>
<dbReference type="HAMAP" id="MF_01368">
    <property type="entry name" value="Ribosomal_bL17"/>
    <property type="match status" value="1"/>
</dbReference>
<dbReference type="NCBIfam" id="TIGR00059">
    <property type="entry name" value="L17"/>
    <property type="match status" value="1"/>
</dbReference>
<comment type="similarity">
    <text evidence="1 4 5">Belongs to the bacterial ribosomal protein bL17 family.</text>
</comment>
<dbReference type="GO" id="GO:0003735">
    <property type="term" value="F:structural constituent of ribosome"/>
    <property type="evidence" value="ECO:0007669"/>
    <property type="project" value="InterPro"/>
</dbReference>
<dbReference type="Gene3D" id="3.90.1030.10">
    <property type="entry name" value="Ribosomal protein L17"/>
    <property type="match status" value="1"/>
</dbReference>
<keyword evidence="2 4" id="KW-0689">Ribosomal protein</keyword>
<dbReference type="GO" id="GO:0022625">
    <property type="term" value="C:cytosolic large ribosomal subunit"/>
    <property type="evidence" value="ECO:0007669"/>
    <property type="project" value="TreeGrafter"/>
</dbReference>
<dbReference type="PANTHER" id="PTHR14413:SF16">
    <property type="entry name" value="LARGE RIBOSOMAL SUBUNIT PROTEIN BL17M"/>
    <property type="match status" value="1"/>
</dbReference>
<evidence type="ECO:0000313" key="6">
    <source>
        <dbReference type="EMBL" id="KJV55257.1"/>
    </source>
</evidence>
<proteinExistence type="inferred from homology"/>
<comment type="caution">
    <text evidence="6">The sequence shown here is derived from an EMBL/GenBank/DDBJ whole genome shotgun (WGS) entry which is preliminary data.</text>
</comment>
<dbReference type="SUPFAM" id="SSF64263">
    <property type="entry name" value="Prokaryotic ribosomal protein L17"/>
    <property type="match status" value="1"/>
</dbReference>
<dbReference type="InterPro" id="IPR000456">
    <property type="entry name" value="Ribosomal_bL17"/>
</dbReference>
<dbReference type="FunFam" id="3.90.1030.10:FF:000001">
    <property type="entry name" value="50S ribosomal protein L17"/>
    <property type="match status" value="1"/>
</dbReference>
<organism evidence="6 7">
    <name type="scientific">Orientia chuto str. Dubai</name>
    <dbReference type="NCBI Taxonomy" id="1359168"/>
    <lineage>
        <taxon>Bacteria</taxon>
        <taxon>Pseudomonadati</taxon>
        <taxon>Pseudomonadota</taxon>
        <taxon>Alphaproteobacteria</taxon>
        <taxon>Rickettsiales</taxon>
        <taxon>Rickettsiaceae</taxon>
        <taxon>Rickettsieae</taxon>
        <taxon>Orientia</taxon>
    </lineage>
</organism>
<name>A0A0F3MIG5_9RICK</name>
<dbReference type="RefSeq" id="WP_045797511.1">
    <property type="nucleotide sequence ID" value="NZ_LANP01000025.1"/>
</dbReference>
<evidence type="ECO:0000256" key="3">
    <source>
        <dbReference type="ARBA" id="ARBA00023274"/>
    </source>
</evidence>
<dbReference type="Proteomes" id="UP000033616">
    <property type="component" value="Unassembled WGS sequence"/>
</dbReference>
<dbReference type="AlphaFoldDB" id="A0A0F3MIG5"/>